<reference evidence="2" key="2">
    <citation type="submission" date="2020-09" db="EMBL/GenBank/DDBJ databases">
        <authorList>
            <person name="Sun Q."/>
            <person name="Ohkuma M."/>
        </authorList>
    </citation>
    <scope>NUCLEOTIDE SEQUENCE</scope>
    <source>
        <strain evidence="2">JCM 4988</strain>
    </source>
</reference>
<name>A0A918UV87_9ACTN</name>
<dbReference type="Proteomes" id="UP000630936">
    <property type="component" value="Unassembled WGS sequence"/>
</dbReference>
<evidence type="ECO:0000256" key="1">
    <source>
        <dbReference type="SAM" id="MobiDB-lite"/>
    </source>
</evidence>
<dbReference type="EMBL" id="BMWG01000009">
    <property type="protein sequence ID" value="GGZ36576.1"/>
    <property type="molecule type" value="Genomic_DNA"/>
</dbReference>
<keyword evidence="3" id="KW-1185">Reference proteome</keyword>
<evidence type="ECO:0000313" key="3">
    <source>
        <dbReference type="Proteomes" id="UP000630936"/>
    </source>
</evidence>
<accession>A0A918UV87</accession>
<sequence>MTQGPVPGSPSTAAHRLDARPSGLLDFSEGRVRGGEGGGLLPVGRRAVASAEHARTDAPPVRAPTADSPSRPRHGLVTVQRQRHRRTLAADTVSVMRLRLLTVGLTAAALLTLAAVGDRTPATPEQREG</sequence>
<organism evidence="2 3">
    <name type="scientific">Streptomyces inusitatus</name>
    <dbReference type="NCBI Taxonomy" id="68221"/>
    <lineage>
        <taxon>Bacteria</taxon>
        <taxon>Bacillati</taxon>
        <taxon>Actinomycetota</taxon>
        <taxon>Actinomycetes</taxon>
        <taxon>Kitasatosporales</taxon>
        <taxon>Streptomycetaceae</taxon>
        <taxon>Streptomyces</taxon>
    </lineage>
</organism>
<reference evidence="2" key="1">
    <citation type="journal article" date="2014" name="Int. J. Syst. Evol. Microbiol.">
        <title>Complete genome sequence of Corynebacterium casei LMG S-19264T (=DSM 44701T), isolated from a smear-ripened cheese.</title>
        <authorList>
            <consortium name="US DOE Joint Genome Institute (JGI-PGF)"/>
            <person name="Walter F."/>
            <person name="Albersmeier A."/>
            <person name="Kalinowski J."/>
            <person name="Ruckert C."/>
        </authorList>
    </citation>
    <scope>NUCLEOTIDE SEQUENCE</scope>
    <source>
        <strain evidence="2">JCM 4988</strain>
    </source>
</reference>
<proteinExistence type="predicted"/>
<dbReference type="AlphaFoldDB" id="A0A918UV87"/>
<comment type="caution">
    <text evidence="2">The sequence shown here is derived from an EMBL/GenBank/DDBJ whole genome shotgun (WGS) entry which is preliminary data.</text>
</comment>
<evidence type="ECO:0000313" key="2">
    <source>
        <dbReference type="EMBL" id="GGZ36576.1"/>
    </source>
</evidence>
<protein>
    <submittedName>
        <fullName evidence="2">Uncharacterized protein</fullName>
    </submittedName>
</protein>
<gene>
    <name evidence="2" type="ORF">GCM10010387_33300</name>
</gene>
<feature type="region of interest" description="Disordered" evidence="1">
    <location>
        <begin position="1"/>
        <end position="83"/>
    </location>
</feature>